<feature type="region of interest" description="Disordered" evidence="1">
    <location>
        <begin position="253"/>
        <end position="290"/>
    </location>
</feature>
<reference evidence="2" key="1">
    <citation type="journal article" date="2020" name="Stud. Mycol.">
        <title>101 Dothideomycetes genomes: a test case for predicting lifestyles and emergence of pathogens.</title>
        <authorList>
            <person name="Haridas S."/>
            <person name="Albert R."/>
            <person name="Binder M."/>
            <person name="Bloem J."/>
            <person name="Labutti K."/>
            <person name="Salamov A."/>
            <person name="Andreopoulos B."/>
            <person name="Baker S."/>
            <person name="Barry K."/>
            <person name="Bills G."/>
            <person name="Bluhm B."/>
            <person name="Cannon C."/>
            <person name="Castanera R."/>
            <person name="Culley D."/>
            <person name="Daum C."/>
            <person name="Ezra D."/>
            <person name="Gonzalez J."/>
            <person name="Henrissat B."/>
            <person name="Kuo A."/>
            <person name="Liang C."/>
            <person name="Lipzen A."/>
            <person name="Lutzoni F."/>
            <person name="Magnuson J."/>
            <person name="Mondo S."/>
            <person name="Nolan M."/>
            <person name="Ohm R."/>
            <person name="Pangilinan J."/>
            <person name="Park H.-J."/>
            <person name="Ramirez L."/>
            <person name="Alfaro M."/>
            <person name="Sun H."/>
            <person name="Tritt A."/>
            <person name="Yoshinaga Y."/>
            <person name="Zwiers L.-H."/>
            <person name="Turgeon B."/>
            <person name="Goodwin S."/>
            <person name="Spatafora J."/>
            <person name="Crous P."/>
            <person name="Grigoriev I."/>
        </authorList>
    </citation>
    <scope>NUCLEOTIDE SEQUENCE</scope>
    <source>
        <strain evidence="2">CBS 119687</strain>
    </source>
</reference>
<accession>A0A6A5ZZ20</accession>
<protein>
    <submittedName>
        <fullName evidence="2">Uncharacterized protein</fullName>
    </submittedName>
</protein>
<dbReference type="RefSeq" id="XP_033518052.1">
    <property type="nucleotide sequence ID" value="XM_033662186.1"/>
</dbReference>
<feature type="region of interest" description="Disordered" evidence="1">
    <location>
        <begin position="580"/>
        <end position="610"/>
    </location>
</feature>
<dbReference type="EMBL" id="ML977524">
    <property type="protein sequence ID" value="KAF2123658.1"/>
    <property type="molecule type" value="Genomic_DNA"/>
</dbReference>
<evidence type="ECO:0000256" key="1">
    <source>
        <dbReference type="SAM" id="MobiDB-lite"/>
    </source>
</evidence>
<dbReference type="AlphaFoldDB" id="A0A6A5ZZ20"/>
<dbReference type="GeneID" id="54402618"/>
<gene>
    <name evidence="2" type="ORF">P153DRAFT_148830</name>
</gene>
<evidence type="ECO:0000313" key="3">
    <source>
        <dbReference type="Proteomes" id="UP000799771"/>
    </source>
</evidence>
<evidence type="ECO:0000313" key="2">
    <source>
        <dbReference type="EMBL" id="KAF2123658.1"/>
    </source>
</evidence>
<name>A0A6A5ZZ20_9PLEO</name>
<keyword evidence="3" id="KW-1185">Reference proteome</keyword>
<organism evidence="2 3">
    <name type="scientific">Dothidotthia symphoricarpi CBS 119687</name>
    <dbReference type="NCBI Taxonomy" id="1392245"/>
    <lineage>
        <taxon>Eukaryota</taxon>
        <taxon>Fungi</taxon>
        <taxon>Dikarya</taxon>
        <taxon>Ascomycota</taxon>
        <taxon>Pezizomycotina</taxon>
        <taxon>Dothideomycetes</taxon>
        <taxon>Pleosporomycetidae</taxon>
        <taxon>Pleosporales</taxon>
        <taxon>Dothidotthiaceae</taxon>
        <taxon>Dothidotthia</taxon>
    </lineage>
</organism>
<proteinExistence type="predicted"/>
<sequence length="610" mass="66738">MAPSPPPAQPFVAHAVDAALAEFRAGDATAFPSFLALCESARDATHTFDALAAPDQERVERFWLEAAWFGVYAGSSTDALSVQAFEQLADLPLASLPILFTNRWRFVLRIAEHWGPQFWWTLERAKIPLLEREAATALATGLRPPIAFNHIDILRLPVVPSRIFLERLARIASSPSTLRPFLSRWPTFFADFLSTVVRKAHRLRQIAAGEYEIGSGELAGYLDKHEFEAPAQSLHLPPLPVVLFRARDRSVRPETEVARRHSLNSISSPTSPAPDHDTTLPDSPLTPRCTNDVVEYDEDITISDFGDSTIHDTTGTGVAEPDEEQLDLADDMAHHSAPTTRHNTPVLDMDARRHHSQPPAMPEPAPSLLETAEILKSVLSYGPPTTEMHGIADPVMNRLVSLFPEIIALHHARQRKSDARIHCLAVQEKIAQAEKEVSAAEPEHGALEGRLAEAQAKIATTLAAQETLKQPVNETLPESLKTMLRAQQDASIAAFASTLTQLQFEQEAQVTQVALSAQSLAHAKHALYALRDEAAALDAAQTKALDRCQKLDAQVRKEMALLVAKLERIVDCTEEFIPRNAGEEGAGKSKKARVTGANKGVARQSGGGPL</sequence>
<dbReference type="Proteomes" id="UP000799771">
    <property type="component" value="Unassembled WGS sequence"/>
</dbReference>